<name>A0ABM0MP72_SACKO</name>
<evidence type="ECO:0000256" key="1">
    <source>
        <dbReference type="RuleBase" id="RU410713"/>
    </source>
</evidence>
<feature type="compositionally biased region" description="Polar residues" evidence="2">
    <location>
        <begin position="1"/>
        <end position="10"/>
    </location>
</feature>
<feature type="compositionally biased region" description="Polar residues" evidence="2">
    <location>
        <begin position="26"/>
        <end position="36"/>
    </location>
</feature>
<dbReference type="InterPro" id="IPR014764">
    <property type="entry name" value="DCN-prot"/>
</dbReference>
<dbReference type="InterPro" id="IPR042460">
    <property type="entry name" value="DCN1-like_PONY"/>
</dbReference>
<evidence type="ECO:0000313" key="5">
    <source>
        <dbReference type="RefSeq" id="XP_006821813.1"/>
    </source>
</evidence>
<organism evidence="4 5">
    <name type="scientific">Saccoglossus kowalevskii</name>
    <name type="common">Acorn worm</name>
    <dbReference type="NCBI Taxonomy" id="10224"/>
    <lineage>
        <taxon>Eukaryota</taxon>
        <taxon>Metazoa</taxon>
        <taxon>Hemichordata</taxon>
        <taxon>Enteropneusta</taxon>
        <taxon>Harrimaniidae</taxon>
        <taxon>Saccoglossus</taxon>
    </lineage>
</organism>
<protein>
    <recommendedName>
        <fullName evidence="1">Defective in cullin neddylation protein</fullName>
    </recommendedName>
</protein>
<comment type="function">
    <text evidence="1">Neddylation of cullins play an essential role in the regulation of SCF-type complexes activity.</text>
</comment>
<reference evidence="5 6" key="1">
    <citation type="submission" date="2025-05" db="UniProtKB">
        <authorList>
            <consortium name="RefSeq"/>
        </authorList>
    </citation>
    <scope>IDENTIFICATION</scope>
    <source>
        <tissue evidence="5 6">Testes</tissue>
    </source>
</reference>
<feature type="region of interest" description="Disordered" evidence="2">
    <location>
        <begin position="1"/>
        <end position="43"/>
    </location>
</feature>
<dbReference type="PANTHER" id="PTHR12281">
    <property type="entry name" value="RP42 RELATED"/>
    <property type="match status" value="1"/>
</dbReference>
<dbReference type="InterPro" id="IPR005176">
    <property type="entry name" value="PONY_dom"/>
</dbReference>
<dbReference type="Gene3D" id="1.10.238.10">
    <property type="entry name" value="EF-hand"/>
    <property type="match status" value="1"/>
</dbReference>
<gene>
    <name evidence="5 6" type="primary">LOC100374641</name>
</gene>
<proteinExistence type="predicted"/>
<dbReference type="Pfam" id="PF03556">
    <property type="entry name" value="Cullin_binding"/>
    <property type="match status" value="1"/>
</dbReference>
<evidence type="ECO:0000313" key="6">
    <source>
        <dbReference type="RefSeq" id="XP_006821814.1"/>
    </source>
</evidence>
<dbReference type="GeneID" id="100374641"/>
<dbReference type="PANTHER" id="PTHR12281:SF31">
    <property type="entry name" value="DCN1-LIKE PROTEIN 3"/>
    <property type="match status" value="1"/>
</dbReference>
<dbReference type="PROSITE" id="PS51229">
    <property type="entry name" value="DCUN1"/>
    <property type="match status" value="1"/>
</dbReference>
<dbReference type="RefSeq" id="XP_006821813.1">
    <property type="nucleotide sequence ID" value="XM_006821750.1"/>
</dbReference>
<keyword evidence="4" id="KW-1185">Reference proteome</keyword>
<evidence type="ECO:0000313" key="4">
    <source>
        <dbReference type="Proteomes" id="UP000694865"/>
    </source>
</evidence>
<evidence type="ECO:0000259" key="3">
    <source>
        <dbReference type="PROSITE" id="PS51229"/>
    </source>
</evidence>
<dbReference type="Proteomes" id="UP000694865">
    <property type="component" value="Unplaced"/>
</dbReference>
<accession>A0ABM0MP72</accession>
<dbReference type="Gene3D" id="1.10.238.200">
    <property type="entry name" value="Cullin, PONY binding domain"/>
    <property type="match status" value="1"/>
</dbReference>
<feature type="domain" description="DCUN1" evidence="3">
    <location>
        <begin position="95"/>
        <end position="285"/>
    </location>
</feature>
<evidence type="ECO:0000256" key="2">
    <source>
        <dbReference type="SAM" id="MobiDB-lite"/>
    </source>
</evidence>
<dbReference type="RefSeq" id="XP_006821814.1">
    <property type="nucleotide sequence ID" value="XM_006821751.1"/>
</dbReference>
<sequence>MGKCLSSCSEPSPAEQNGGPKRTEQTHYQAPMTTVPTHPAPAPIRESLSSVQSSGMEYYQNGSHKRLEKTKMPPIRKTSNGVDSGRRSFVPKTECSESKINRLFDHYKDEDEDCILAEGTEKFCHDLCVDPTEFIVLVLACKFQAATMCQFTRKEFLYGCKSLKVDSIKGIQTKFPEMLEEVQNEAKFKDLYRFTFTFGLDMDGGQRSLPCDIAIPLWKLVFSHREPAILERWINFLQENQIRGISKDTWNMFLNFTEVVGADFTGYDDSEAWPSLFDDFVEYELEKEKALQNGKRTDDRNLPVYYS</sequence>